<gene>
    <name evidence="1" type="ORF">C7B43_06305</name>
</gene>
<reference evidence="1 2" key="1">
    <citation type="journal article" date="2014" name="BMC Genomics">
        <title>Comparison of environmental and isolate Sulfobacillus genomes reveals diverse carbon, sulfur, nitrogen, and hydrogen metabolisms.</title>
        <authorList>
            <person name="Justice N.B."/>
            <person name="Norman A."/>
            <person name="Brown C.T."/>
            <person name="Singh A."/>
            <person name="Thomas B.C."/>
            <person name="Banfield J.F."/>
        </authorList>
    </citation>
    <scope>NUCLEOTIDE SEQUENCE [LARGE SCALE GENOMIC DNA]</scope>
    <source>
        <strain evidence="1">AMDSBA1</strain>
    </source>
</reference>
<dbReference type="AlphaFoldDB" id="A0A2T2X741"/>
<dbReference type="Proteomes" id="UP000242699">
    <property type="component" value="Unassembled WGS sequence"/>
</dbReference>
<accession>A0A2T2X741</accession>
<name>A0A2T2X741_9FIRM</name>
<sequence>MDPITISNQAIETAMRQAFPDAPNPLPIVALSSDIYGKQFQWVQIGSSQMAIPHIAPPALRADMREIRQGNRWFHPLSRPVSPYYAYEGSRVTPGVDPQLFVLRESHVHPLYYACYRLLVELYRLIPLHENDGIRNWNIWVTGDDLLMTVAPSPSKRATSVIPAALRQELIVVGTDAGLWLGRAWNWNMNHPRTVQDLLNTVIEVINSFEIDQPPPPEAVPGMILGGRQAVIM</sequence>
<evidence type="ECO:0000313" key="1">
    <source>
        <dbReference type="EMBL" id="PSR30324.1"/>
    </source>
</evidence>
<dbReference type="EMBL" id="PXYT01000011">
    <property type="protein sequence ID" value="PSR30324.1"/>
    <property type="molecule type" value="Genomic_DNA"/>
</dbReference>
<protein>
    <submittedName>
        <fullName evidence="1">Uncharacterized protein</fullName>
    </submittedName>
</protein>
<comment type="caution">
    <text evidence="1">The sequence shown here is derived from an EMBL/GenBank/DDBJ whole genome shotgun (WGS) entry which is preliminary data.</text>
</comment>
<organism evidence="1 2">
    <name type="scientific">Sulfobacillus benefaciens</name>
    <dbReference type="NCBI Taxonomy" id="453960"/>
    <lineage>
        <taxon>Bacteria</taxon>
        <taxon>Bacillati</taxon>
        <taxon>Bacillota</taxon>
        <taxon>Clostridia</taxon>
        <taxon>Eubacteriales</taxon>
        <taxon>Clostridiales Family XVII. Incertae Sedis</taxon>
        <taxon>Sulfobacillus</taxon>
    </lineage>
</organism>
<evidence type="ECO:0000313" key="2">
    <source>
        <dbReference type="Proteomes" id="UP000242699"/>
    </source>
</evidence>
<proteinExistence type="predicted"/>